<evidence type="ECO:0000256" key="1">
    <source>
        <dbReference type="SAM" id="MobiDB-lite"/>
    </source>
</evidence>
<dbReference type="Proteomes" id="UP000053815">
    <property type="component" value="Unassembled WGS sequence"/>
</dbReference>
<feature type="compositionally biased region" description="Basic residues" evidence="1">
    <location>
        <begin position="147"/>
        <end position="161"/>
    </location>
</feature>
<protein>
    <submittedName>
        <fullName evidence="2">Uncharacterized protein</fullName>
    </submittedName>
</protein>
<organism evidence="2">
    <name type="scientific">Mucor ambiguus</name>
    <dbReference type="NCBI Taxonomy" id="91626"/>
    <lineage>
        <taxon>Eukaryota</taxon>
        <taxon>Fungi</taxon>
        <taxon>Fungi incertae sedis</taxon>
        <taxon>Mucoromycota</taxon>
        <taxon>Mucoromycotina</taxon>
        <taxon>Mucoromycetes</taxon>
        <taxon>Mucorales</taxon>
        <taxon>Mucorineae</taxon>
        <taxon>Mucoraceae</taxon>
        <taxon>Mucor</taxon>
    </lineage>
</organism>
<feature type="compositionally biased region" description="Polar residues" evidence="1">
    <location>
        <begin position="212"/>
        <end position="236"/>
    </location>
</feature>
<evidence type="ECO:0000313" key="3">
    <source>
        <dbReference type="Proteomes" id="UP000053815"/>
    </source>
</evidence>
<feature type="compositionally biased region" description="Low complexity" evidence="1">
    <location>
        <begin position="80"/>
        <end position="100"/>
    </location>
</feature>
<evidence type="ECO:0000313" key="2">
    <source>
        <dbReference type="EMBL" id="GAN06641.1"/>
    </source>
</evidence>
<keyword evidence="3" id="KW-1185">Reference proteome</keyword>
<dbReference type="OrthoDB" id="2279499at2759"/>
<gene>
    <name evidence="2" type="ORF">MAM1_0131c06128</name>
</gene>
<reference evidence="2" key="1">
    <citation type="submission" date="2014-09" db="EMBL/GenBank/DDBJ databases">
        <title>Draft genome sequence of an oleaginous Mucoromycotina fungus Mucor ambiguus NBRC6742.</title>
        <authorList>
            <person name="Takeda I."/>
            <person name="Yamane N."/>
            <person name="Morita T."/>
            <person name="Tamano K."/>
            <person name="Machida M."/>
            <person name="Baker S."/>
            <person name="Koike H."/>
        </authorList>
    </citation>
    <scope>NUCLEOTIDE SEQUENCE</scope>
    <source>
        <strain evidence="2">NBRC 6742</strain>
    </source>
</reference>
<sequence>MTQHPSLQTIMDQIKDAGYQCWIQIYSPLFWIISVLINHWKLQENNKAIINDNFSYNNIVPFAKKPMNTPKGSPSPSPPRIVISPSSLQQQQQRHLSSKQMPAVHKSNRKKKTAAASTVVPSKPKSSVSAPTSNTNRKQSSSIFSSWKHKHPYHQSHHHQNHPLLQHQPSRTSFLRRLSSSSTSSGDTTRSEPSSPSLLKSFSWKLKRQHSDSSLETGHPTTTRSNNTFSSKQPRISLSHFKKKAAVV</sequence>
<proteinExistence type="predicted"/>
<name>A0A0C9M8J3_9FUNG</name>
<feature type="region of interest" description="Disordered" evidence="1">
    <location>
        <begin position="65"/>
        <end position="248"/>
    </location>
</feature>
<dbReference type="AlphaFoldDB" id="A0A0C9M8J3"/>
<feature type="compositionally biased region" description="Polar residues" evidence="1">
    <location>
        <begin position="134"/>
        <end position="145"/>
    </location>
</feature>
<feature type="compositionally biased region" description="Low complexity" evidence="1">
    <location>
        <begin position="116"/>
        <end position="133"/>
    </location>
</feature>
<accession>A0A0C9M8J3</accession>
<feature type="compositionally biased region" description="Low complexity" evidence="1">
    <location>
        <begin position="162"/>
        <end position="188"/>
    </location>
</feature>
<dbReference type="EMBL" id="DF836420">
    <property type="protein sequence ID" value="GAN06641.1"/>
    <property type="molecule type" value="Genomic_DNA"/>
</dbReference>